<dbReference type="Proteomes" id="UP001056120">
    <property type="component" value="Linkage Group LG12"/>
</dbReference>
<evidence type="ECO:0000313" key="2">
    <source>
        <dbReference type="Proteomes" id="UP001056120"/>
    </source>
</evidence>
<proteinExistence type="predicted"/>
<protein>
    <submittedName>
        <fullName evidence="1">Uncharacterized protein</fullName>
    </submittedName>
</protein>
<sequence length="155" mass="17477">MLSLKPISKNMVLMVTGLLCLRELLPGRIDNDIKDYRNKRLKKTLLGKKQKYQIYHRKGDLLMKKGISLSEIPASIVVSGNENEQNQKTSLVVALWWCASASFMAALNKEDLDMNRKTRKWLYMASVVAFVGSIDRVKMVPSVACLGGERFGEAL</sequence>
<gene>
    <name evidence="1" type="ORF">L1987_38840</name>
</gene>
<comment type="caution">
    <text evidence="1">The sequence shown here is derived from an EMBL/GenBank/DDBJ whole genome shotgun (WGS) entry which is preliminary data.</text>
</comment>
<reference evidence="1 2" key="2">
    <citation type="journal article" date="2022" name="Mol. Ecol. Resour.">
        <title>The genomes of chicory, endive, great burdock and yacon provide insights into Asteraceae paleo-polyploidization history and plant inulin production.</title>
        <authorList>
            <person name="Fan W."/>
            <person name="Wang S."/>
            <person name="Wang H."/>
            <person name="Wang A."/>
            <person name="Jiang F."/>
            <person name="Liu H."/>
            <person name="Zhao H."/>
            <person name="Xu D."/>
            <person name="Zhang Y."/>
        </authorList>
    </citation>
    <scope>NUCLEOTIDE SEQUENCE [LARGE SCALE GENOMIC DNA]</scope>
    <source>
        <strain evidence="2">cv. Yunnan</strain>
        <tissue evidence="1">Leaves</tissue>
    </source>
</reference>
<organism evidence="1 2">
    <name type="scientific">Smallanthus sonchifolius</name>
    <dbReference type="NCBI Taxonomy" id="185202"/>
    <lineage>
        <taxon>Eukaryota</taxon>
        <taxon>Viridiplantae</taxon>
        <taxon>Streptophyta</taxon>
        <taxon>Embryophyta</taxon>
        <taxon>Tracheophyta</taxon>
        <taxon>Spermatophyta</taxon>
        <taxon>Magnoliopsida</taxon>
        <taxon>eudicotyledons</taxon>
        <taxon>Gunneridae</taxon>
        <taxon>Pentapetalae</taxon>
        <taxon>asterids</taxon>
        <taxon>campanulids</taxon>
        <taxon>Asterales</taxon>
        <taxon>Asteraceae</taxon>
        <taxon>Asteroideae</taxon>
        <taxon>Heliantheae alliance</taxon>
        <taxon>Millerieae</taxon>
        <taxon>Smallanthus</taxon>
    </lineage>
</organism>
<keyword evidence="2" id="KW-1185">Reference proteome</keyword>
<evidence type="ECO:0000313" key="1">
    <source>
        <dbReference type="EMBL" id="KAI3796175.1"/>
    </source>
</evidence>
<accession>A0ACB9HM50</accession>
<dbReference type="EMBL" id="CM042029">
    <property type="protein sequence ID" value="KAI3796175.1"/>
    <property type="molecule type" value="Genomic_DNA"/>
</dbReference>
<reference evidence="2" key="1">
    <citation type="journal article" date="2022" name="Mol. Ecol. Resour.">
        <title>The genomes of chicory, endive, great burdock and yacon provide insights into Asteraceae palaeo-polyploidization history and plant inulin production.</title>
        <authorList>
            <person name="Fan W."/>
            <person name="Wang S."/>
            <person name="Wang H."/>
            <person name="Wang A."/>
            <person name="Jiang F."/>
            <person name="Liu H."/>
            <person name="Zhao H."/>
            <person name="Xu D."/>
            <person name="Zhang Y."/>
        </authorList>
    </citation>
    <scope>NUCLEOTIDE SEQUENCE [LARGE SCALE GENOMIC DNA]</scope>
    <source>
        <strain evidence="2">cv. Yunnan</strain>
    </source>
</reference>
<name>A0ACB9HM50_9ASTR</name>